<dbReference type="RefSeq" id="WP_306413280.1">
    <property type="nucleotide sequence ID" value="NZ_JANFPI010000011.1"/>
</dbReference>
<organism evidence="4 5">
    <name type="scientific">Ectorhizobium quercum</name>
    <dbReference type="NCBI Taxonomy" id="2965071"/>
    <lineage>
        <taxon>Bacteria</taxon>
        <taxon>Pseudomonadati</taxon>
        <taxon>Pseudomonadota</taxon>
        <taxon>Alphaproteobacteria</taxon>
        <taxon>Hyphomicrobiales</taxon>
        <taxon>Rhizobiaceae</taxon>
        <taxon>Ectorhizobium</taxon>
    </lineage>
</organism>
<dbReference type="Pfam" id="PF01156">
    <property type="entry name" value="IU_nuc_hydro"/>
    <property type="match status" value="1"/>
</dbReference>
<dbReference type="CDD" id="cd02650">
    <property type="entry name" value="nuc_hydro_CaPnhB"/>
    <property type="match status" value="1"/>
</dbReference>
<dbReference type="GO" id="GO:0006152">
    <property type="term" value="P:purine nucleoside catabolic process"/>
    <property type="evidence" value="ECO:0007669"/>
    <property type="project" value="TreeGrafter"/>
</dbReference>
<evidence type="ECO:0000256" key="1">
    <source>
        <dbReference type="ARBA" id="ARBA00022801"/>
    </source>
</evidence>
<dbReference type="PANTHER" id="PTHR12304">
    <property type="entry name" value="INOSINE-URIDINE PREFERRING NUCLEOSIDE HYDROLASE"/>
    <property type="match status" value="1"/>
</dbReference>
<gene>
    <name evidence="4" type="ORF">NOF55_21990</name>
</gene>
<name>A0AAE3N4Y7_9HYPH</name>
<dbReference type="InterPro" id="IPR023186">
    <property type="entry name" value="IUNH"/>
</dbReference>
<accession>A0AAE3N4Y7</accession>
<sequence>MEKVIFDTDPGVDDAMALLFLHRHPGIDLVGITTVFGNADVGTTTRNALFLAERWGIDAPVARGAASTFDPRRHQGAFPVFIHGENGLGNIDIPADIAAVPDPRPAHRFIIDTVKASPGEVTLIAVAPLTNLALAIREAPEIAGLVKRVILMGGAFAMHGNASPAAEANIHNDPEAADLVFTAAWPVTAIGLDVTTRTVMTRGELASIAAEGGEALHLLDDLSQFYMDFYRHRVGDGMVVHDTCACVFAVAPELFETRTGTVRVLTEGIAEGKTVLKPDGLRFGPSAWDGHPSQTICTHVDADAVLALIRKTLLGRV</sequence>
<protein>
    <submittedName>
        <fullName evidence="4">Nucleoside hydrolase</fullName>
    </submittedName>
</protein>
<evidence type="ECO:0000256" key="2">
    <source>
        <dbReference type="ARBA" id="ARBA00023295"/>
    </source>
</evidence>
<evidence type="ECO:0000313" key="4">
    <source>
        <dbReference type="EMBL" id="MCX8999779.1"/>
    </source>
</evidence>
<proteinExistence type="predicted"/>
<reference evidence="4" key="1">
    <citation type="submission" date="2022-07" db="EMBL/GenBank/DDBJ databases">
        <title>Ectorhizobium quercum gen.nov., sp. nov.</title>
        <authorList>
            <person name="Ma T."/>
            <person name="Li Y."/>
        </authorList>
    </citation>
    <scope>NUCLEOTIDE SEQUENCE</scope>
    <source>
        <strain evidence="4">BDR2-2</strain>
    </source>
</reference>
<feature type="domain" description="Inosine/uridine-preferring nucleoside hydrolase" evidence="3">
    <location>
        <begin position="4"/>
        <end position="306"/>
    </location>
</feature>
<evidence type="ECO:0000259" key="3">
    <source>
        <dbReference type="Pfam" id="PF01156"/>
    </source>
</evidence>
<keyword evidence="1 4" id="KW-0378">Hydrolase</keyword>
<dbReference type="InterPro" id="IPR036452">
    <property type="entry name" value="Ribo_hydro-like"/>
</dbReference>
<evidence type="ECO:0000313" key="5">
    <source>
        <dbReference type="Proteomes" id="UP001208771"/>
    </source>
</evidence>
<comment type="caution">
    <text evidence="4">The sequence shown here is derived from an EMBL/GenBank/DDBJ whole genome shotgun (WGS) entry which is preliminary data.</text>
</comment>
<dbReference type="SUPFAM" id="SSF53590">
    <property type="entry name" value="Nucleoside hydrolase"/>
    <property type="match status" value="1"/>
</dbReference>
<dbReference type="Gene3D" id="3.90.245.10">
    <property type="entry name" value="Ribonucleoside hydrolase-like"/>
    <property type="match status" value="1"/>
</dbReference>
<dbReference type="PANTHER" id="PTHR12304:SF4">
    <property type="entry name" value="URIDINE NUCLEOSIDASE"/>
    <property type="match status" value="1"/>
</dbReference>
<dbReference type="GO" id="GO:0008477">
    <property type="term" value="F:purine nucleosidase activity"/>
    <property type="evidence" value="ECO:0007669"/>
    <property type="project" value="TreeGrafter"/>
</dbReference>
<keyword evidence="2" id="KW-0326">Glycosidase</keyword>
<dbReference type="GO" id="GO:0005829">
    <property type="term" value="C:cytosol"/>
    <property type="evidence" value="ECO:0007669"/>
    <property type="project" value="TreeGrafter"/>
</dbReference>
<dbReference type="EMBL" id="JANFPI010000011">
    <property type="protein sequence ID" value="MCX8999779.1"/>
    <property type="molecule type" value="Genomic_DNA"/>
</dbReference>
<dbReference type="AlphaFoldDB" id="A0AAE3N4Y7"/>
<dbReference type="InterPro" id="IPR001910">
    <property type="entry name" value="Inosine/uridine_hydrolase_dom"/>
</dbReference>
<dbReference type="Proteomes" id="UP001208771">
    <property type="component" value="Unassembled WGS sequence"/>
</dbReference>
<keyword evidence="5" id="KW-1185">Reference proteome</keyword>